<feature type="transmembrane region" description="Helical" evidence="14">
    <location>
        <begin position="87"/>
        <end position="104"/>
    </location>
</feature>
<evidence type="ECO:0000256" key="7">
    <source>
        <dbReference type="ARBA" id="ARBA00022679"/>
    </source>
</evidence>
<evidence type="ECO:0000256" key="5">
    <source>
        <dbReference type="ARBA" id="ARBA00010810"/>
    </source>
</evidence>
<name>X0YYH2_9ZZZZ</name>
<feature type="transmembrane region" description="Helical" evidence="14">
    <location>
        <begin position="31"/>
        <end position="51"/>
    </location>
</feature>
<evidence type="ECO:0000256" key="14">
    <source>
        <dbReference type="SAM" id="Phobius"/>
    </source>
</evidence>
<evidence type="ECO:0000256" key="11">
    <source>
        <dbReference type="ARBA" id="ARBA00022989"/>
    </source>
</evidence>
<dbReference type="AlphaFoldDB" id="X0YYH2"/>
<feature type="transmembrane region" description="Helical" evidence="14">
    <location>
        <begin position="58"/>
        <end position="75"/>
    </location>
</feature>
<keyword evidence="6" id="KW-0328">Glycosyltransferase</keyword>
<evidence type="ECO:0000313" key="16">
    <source>
        <dbReference type="EMBL" id="GAG61889.1"/>
    </source>
</evidence>
<evidence type="ECO:0000256" key="12">
    <source>
        <dbReference type="ARBA" id="ARBA00023136"/>
    </source>
</evidence>
<comment type="subcellular location">
    <subcellularLocation>
        <location evidence="3">Endomembrane system</location>
        <topology evidence="3">Multi-pass membrane protein</topology>
    </subcellularLocation>
</comment>
<keyword evidence="11 14" id="KW-1133">Transmembrane helix</keyword>
<dbReference type="GO" id="GO:0046872">
    <property type="term" value="F:metal ion binding"/>
    <property type="evidence" value="ECO:0007669"/>
    <property type="project" value="UniProtKB-KW"/>
</dbReference>
<evidence type="ECO:0000256" key="9">
    <source>
        <dbReference type="ARBA" id="ARBA00022723"/>
    </source>
</evidence>
<dbReference type="Pfam" id="PF02516">
    <property type="entry name" value="STT3"/>
    <property type="match status" value="1"/>
</dbReference>
<accession>X0YYH2</accession>
<feature type="non-terminal residue" evidence="16">
    <location>
        <position position="1"/>
    </location>
</feature>
<keyword evidence="9" id="KW-0479">Metal-binding</keyword>
<reference evidence="16" key="1">
    <citation type="journal article" date="2014" name="Front. Microbiol.">
        <title>High frequency of phylogenetically diverse reductive dehalogenase-homologous genes in deep subseafloor sedimentary metagenomes.</title>
        <authorList>
            <person name="Kawai M."/>
            <person name="Futagami T."/>
            <person name="Toyoda A."/>
            <person name="Takaki Y."/>
            <person name="Nishi S."/>
            <person name="Hori S."/>
            <person name="Arai W."/>
            <person name="Tsubouchi T."/>
            <person name="Morono Y."/>
            <person name="Uchiyama I."/>
            <person name="Ito T."/>
            <person name="Fujiyama A."/>
            <person name="Inagaki F."/>
            <person name="Takami H."/>
        </authorList>
    </citation>
    <scope>NUCLEOTIDE SEQUENCE</scope>
    <source>
        <strain evidence="16">Expedition CK06-06</strain>
    </source>
</reference>
<evidence type="ECO:0000259" key="15">
    <source>
        <dbReference type="Pfam" id="PF02516"/>
    </source>
</evidence>
<evidence type="ECO:0000256" key="3">
    <source>
        <dbReference type="ARBA" id="ARBA00004127"/>
    </source>
</evidence>
<proteinExistence type="inferred from homology"/>
<dbReference type="InterPro" id="IPR003674">
    <property type="entry name" value="Oligo_trans_STT3"/>
</dbReference>
<gene>
    <name evidence="16" type="ORF">S01H4_20153</name>
</gene>
<comment type="caution">
    <text evidence="16">The sequence shown here is derived from an EMBL/GenBank/DDBJ whole genome shotgun (WGS) entry which is preliminary data.</text>
</comment>
<feature type="domain" description="Oligosaccharyl transferase STT3 N-terminal" evidence="15">
    <location>
        <begin position="11"/>
        <end position="108"/>
    </location>
</feature>
<dbReference type="UniPathway" id="UPA00378"/>
<keyword evidence="10" id="KW-0460">Magnesium</keyword>
<dbReference type="GO" id="GO:0016020">
    <property type="term" value="C:membrane"/>
    <property type="evidence" value="ECO:0007669"/>
    <property type="project" value="InterPro"/>
</dbReference>
<comment type="pathway">
    <text evidence="4">Protein modification; protein glycosylation.</text>
</comment>
<comment type="cofactor">
    <cofactor evidence="2">
        <name>Mg(2+)</name>
        <dbReference type="ChEBI" id="CHEBI:18420"/>
    </cofactor>
</comment>
<dbReference type="GO" id="GO:0012505">
    <property type="term" value="C:endomembrane system"/>
    <property type="evidence" value="ECO:0007669"/>
    <property type="project" value="UniProtKB-SubCell"/>
</dbReference>
<sequence>TGNFRFFHFLLSGTIWVIGLGSPTQHTIDTVAAYFPAVLGAITVIPVYFLGKVICGRMAGLIVAGLVAILGGEWLARSSLGFTDHHVLEVLLTTTALMFLVMAIKGKKSET</sequence>
<evidence type="ECO:0000256" key="13">
    <source>
        <dbReference type="ARBA" id="ARBA00023211"/>
    </source>
</evidence>
<evidence type="ECO:0000256" key="6">
    <source>
        <dbReference type="ARBA" id="ARBA00022676"/>
    </source>
</evidence>
<keyword evidence="13" id="KW-0464">Manganese</keyword>
<evidence type="ECO:0000256" key="1">
    <source>
        <dbReference type="ARBA" id="ARBA00001936"/>
    </source>
</evidence>
<comment type="similarity">
    <text evidence="5">Belongs to the STT3 family.</text>
</comment>
<dbReference type="PANTHER" id="PTHR13872:SF1">
    <property type="entry name" value="DOLICHYL-DIPHOSPHOOLIGOSACCHARIDE--PROTEIN GLYCOSYLTRANSFERASE SUBUNIT STT3B"/>
    <property type="match status" value="1"/>
</dbReference>
<dbReference type="GO" id="GO:0004576">
    <property type="term" value="F:oligosaccharyl transferase activity"/>
    <property type="evidence" value="ECO:0007669"/>
    <property type="project" value="InterPro"/>
</dbReference>
<organism evidence="16">
    <name type="scientific">marine sediment metagenome</name>
    <dbReference type="NCBI Taxonomy" id="412755"/>
    <lineage>
        <taxon>unclassified sequences</taxon>
        <taxon>metagenomes</taxon>
        <taxon>ecological metagenomes</taxon>
    </lineage>
</organism>
<dbReference type="InterPro" id="IPR048307">
    <property type="entry name" value="STT3_N"/>
</dbReference>
<dbReference type="PANTHER" id="PTHR13872">
    <property type="entry name" value="DOLICHYL-DIPHOSPHOOLIGOSACCHARIDE--PROTEIN GLYCOSYLTRANSFERASE SUBUNIT"/>
    <property type="match status" value="1"/>
</dbReference>
<dbReference type="EMBL" id="BART01009040">
    <property type="protein sequence ID" value="GAG61889.1"/>
    <property type="molecule type" value="Genomic_DNA"/>
</dbReference>
<evidence type="ECO:0000256" key="4">
    <source>
        <dbReference type="ARBA" id="ARBA00004922"/>
    </source>
</evidence>
<evidence type="ECO:0000256" key="10">
    <source>
        <dbReference type="ARBA" id="ARBA00022842"/>
    </source>
</evidence>
<keyword evidence="8 14" id="KW-0812">Transmembrane</keyword>
<keyword evidence="12 14" id="KW-0472">Membrane</keyword>
<evidence type="ECO:0000256" key="2">
    <source>
        <dbReference type="ARBA" id="ARBA00001946"/>
    </source>
</evidence>
<protein>
    <recommendedName>
        <fullName evidence="15">Oligosaccharyl transferase STT3 N-terminal domain-containing protein</fullName>
    </recommendedName>
</protein>
<keyword evidence="7" id="KW-0808">Transferase</keyword>
<comment type="cofactor">
    <cofactor evidence="1">
        <name>Mn(2+)</name>
        <dbReference type="ChEBI" id="CHEBI:29035"/>
    </cofactor>
</comment>
<evidence type="ECO:0000256" key="8">
    <source>
        <dbReference type="ARBA" id="ARBA00022692"/>
    </source>
</evidence>